<gene>
    <name evidence="2" type="ORF">PSHT_06794</name>
</gene>
<proteinExistence type="predicted"/>
<feature type="compositionally biased region" description="Basic and acidic residues" evidence="1">
    <location>
        <begin position="92"/>
        <end position="101"/>
    </location>
</feature>
<reference evidence="3" key="2">
    <citation type="journal article" date="2018" name="BMC Genomics">
        <title>Genomic insights into host adaptation between the wheat stripe rust pathogen (Puccinia striiformis f. sp. tritici) and the barley stripe rust pathogen (Puccinia striiformis f. sp. hordei).</title>
        <authorList>
            <person name="Xia C."/>
            <person name="Wang M."/>
            <person name="Yin C."/>
            <person name="Cornejo O.E."/>
            <person name="Hulbert S.H."/>
            <person name="Chen X."/>
        </authorList>
    </citation>
    <scope>NUCLEOTIDE SEQUENCE [LARGE SCALE GENOMIC DNA]</scope>
    <source>
        <strain evidence="3">93TX-2</strain>
    </source>
</reference>
<reference evidence="2 3" key="1">
    <citation type="submission" date="2017-12" db="EMBL/GenBank/DDBJ databases">
        <title>Gene loss provides genomic basis for host adaptation in cereal stripe rust fungi.</title>
        <authorList>
            <person name="Xia C."/>
        </authorList>
    </citation>
    <scope>NUCLEOTIDE SEQUENCE [LARGE SCALE GENOMIC DNA]</scope>
    <source>
        <strain evidence="2 3">93TX-2</strain>
    </source>
</reference>
<accession>A0A2S4W343</accession>
<organism evidence="2 3">
    <name type="scientific">Puccinia striiformis</name>
    <dbReference type="NCBI Taxonomy" id="27350"/>
    <lineage>
        <taxon>Eukaryota</taxon>
        <taxon>Fungi</taxon>
        <taxon>Dikarya</taxon>
        <taxon>Basidiomycota</taxon>
        <taxon>Pucciniomycotina</taxon>
        <taxon>Pucciniomycetes</taxon>
        <taxon>Pucciniales</taxon>
        <taxon>Pucciniaceae</taxon>
        <taxon>Puccinia</taxon>
    </lineage>
</organism>
<dbReference type="AlphaFoldDB" id="A0A2S4W343"/>
<dbReference type="EMBL" id="PKSM01000081">
    <property type="protein sequence ID" value="POW16168.1"/>
    <property type="molecule type" value="Genomic_DNA"/>
</dbReference>
<feature type="compositionally biased region" description="Polar residues" evidence="1">
    <location>
        <begin position="77"/>
        <end position="91"/>
    </location>
</feature>
<comment type="caution">
    <text evidence="2">The sequence shown here is derived from an EMBL/GenBank/DDBJ whole genome shotgun (WGS) entry which is preliminary data.</text>
</comment>
<dbReference type="VEuPathDB" id="FungiDB:PSHT_06794"/>
<keyword evidence="3" id="KW-1185">Reference proteome</keyword>
<sequence length="128" mass="13897">MGRCHVTPLALRREWANVMPLRKAGARKYADAMPLRKYANRVMHLVLPETIGQVTKISYIVGSGGGQADVMFYTGTRSTKSMPSQTVQGQNSKDKTGESSESRLGVVELLKSADGAAFLTNAEDGELH</sequence>
<dbReference type="Proteomes" id="UP000238274">
    <property type="component" value="Unassembled WGS sequence"/>
</dbReference>
<reference evidence="3" key="3">
    <citation type="journal article" date="2018" name="Mol. Plant Microbe Interact.">
        <title>Genome sequence resources for the wheat stripe rust pathogen (Puccinia striiformis f. sp. tritici) and the barley stripe rust pathogen (Puccinia striiformis f. sp. hordei).</title>
        <authorList>
            <person name="Xia C."/>
            <person name="Wang M."/>
            <person name="Yin C."/>
            <person name="Cornejo O.E."/>
            <person name="Hulbert S.H."/>
            <person name="Chen X."/>
        </authorList>
    </citation>
    <scope>NUCLEOTIDE SEQUENCE [LARGE SCALE GENOMIC DNA]</scope>
    <source>
        <strain evidence="3">93TX-2</strain>
    </source>
</reference>
<name>A0A2S4W343_9BASI</name>
<evidence type="ECO:0000313" key="3">
    <source>
        <dbReference type="Proteomes" id="UP000238274"/>
    </source>
</evidence>
<evidence type="ECO:0000256" key="1">
    <source>
        <dbReference type="SAM" id="MobiDB-lite"/>
    </source>
</evidence>
<protein>
    <submittedName>
        <fullName evidence="2">Uncharacterized protein</fullName>
    </submittedName>
</protein>
<evidence type="ECO:0000313" key="2">
    <source>
        <dbReference type="EMBL" id="POW16168.1"/>
    </source>
</evidence>
<feature type="region of interest" description="Disordered" evidence="1">
    <location>
        <begin position="77"/>
        <end position="103"/>
    </location>
</feature>